<evidence type="ECO:0000313" key="6">
    <source>
        <dbReference type="EMBL" id="NUU62956.1"/>
    </source>
</evidence>
<reference evidence="6" key="1">
    <citation type="submission" date="2020-06" db="EMBL/GenBank/DDBJ databases">
        <title>Paenibacillus sp. nov., isolated from soil.</title>
        <authorList>
            <person name="Seo Y.L."/>
        </authorList>
    </citation>
    <scope>NUCLEOTIDE SEQUENCE [LARGE SCALE GENOMIC DNA]</scope>
    <source>
        <strain evidence="6">JW14</strain>
    </source>
</reference>
<proteinExistence type="predicted"/>
<keyword evidence="7" id="KW-1185">Reference proteome</keyword>
<sequence>MSKESTTTRGKADESPSINRREQILEAAVVVFAEHGYYRATTAQVAEKVGISQPYVFKVFKNKEELFIAALERSFERIVQAFQGVKASADTLLQEAIRTYELLMETHPNEIILQVQALGIRDELIRQTMQGGMSRVTSLVEGKFIAAGMPQPEVLVSSFMANGMLCNIAMALEMPQLKPKHPKEL</sequence>
<accession>A0A850ER32</accession>
<organism evidence="6 7">
    <name type="scientific">Paenibacillus agri</name>
    <dbReference type="NCBI Taxonomy" id="2744309"/>
    <lineage>
        <taxon>Bacteria</taxon>
        <taxon>Bacillati</taxon>
        <taxon>Bacillota</taxon>
        <taxon>Bacilli</taxon>
        <taxon>Bacillales</taxon>
        <taxon>Paenibacillaceae</taxon>
        <taxon>Paenibacillus</taxon>
    </lineage>
</organism>
<dbReference type="SUPFAM" id="SSF46689">
    <property type="entry name" value="Homeodomain-like"/>
    <property type="match status" value="1"/>
</dbReference>
<dbReference type="InterPro" id="IPR050109">
    <property type="entry name" value="HTH-type_TetR-like_transc_reg"/>
</dbReference>
<dbReference type="RefSeq" id="WP_175373401.1">
    <property type="nucleotide sequence ID" value="NZ_JABWCS010000217.1"/>
</dbReference>
<dbReference type="GO" id="GO:0000976">
    <property type="term" value="F:transcription cis-regulatory region binding"/>
    <property type="evidence" value="ECO:0007669"/>
    <property type="project" value="TreeGrafter"/>
</dbReference>
<evidence type="ECO:0000256" key="2">
    <source>
        <dbReference type="ARBA" id="ARBA00023125"/>
    </source>
</evidence>
<dbReference type="Proteomes" id="UP000564806">
    <property type="component" value="Unassembled WGS sequence"/>
</dbReference>
<evidence type="ECO:0000256" key="3">
    <source>
        <dbReference type="ARBA" id="ARBA00023163"/>
    </source>
</evidence>
<gene>
    <name evidence="6" type="ORF">HPT30_21640</name>
</gene>
<dbReference type="PROSITE" id="PS50977">
    <property type="entry name" value="HTH_TETR_2"/>
    <property type="match status" value="1"/>
</dbReference>
<protein>
    <submittedName>
        <fullName evidence="6">TetR/AcrR family transcriptional regulator</fullName>
    </submittedName>
</protein>
<keyword evidence="2 4" id="KW-0238">DNA-binding</keyword>
<feature type="DNA-binding region" description="H-T-H motif" evidence="4">
    <location>
        <begin position="41"/>
        <end position="60"/>
    </location>
</feature>
<dbReference type="Pfam" id="PF00440">
    <property type="entry name" value="TetR_N"/>
    <property type="match status" value="1"/>
</dbReference>
<dbReference type="PANTHER" id="PTHR30055:SF234">
    <property type="entry name" value="HTH-TYPE TRANSCRIPTIONAL REGULATOR BETI"/>
    <property type="match status" value="1"/>
</dbReference>
<dbReference type="InterPro" id="IPR001647">
    <property type="entry name" value="HTH_TetR"/>
</dbReference>
<dbReference type="PRINTS" id="PR00455">
    <property type="entry name" value="HTHTETR"/>
</dbReference>
<evidence type="ECO:0000256" key="1">
    <source>
        <dbReference type="ARBA" id="ARBA00023015"/>
    </source>
</evidence>
<keyword evidence="1" id="KW-0805">Transcription regulation</keyword>
<evidence type="ECO:0000259" key="5">
    <source>
        <dbReference type="PROSITE" id="PS50977"/>
    </source>
</evidence>
<evidence type="ECO:0000313" key="7">
    <source>
        <dbReference type="Proteomes" id="UP000564806"/>
    </source>
</evidence>
<feature type="domain" description="HTH tetR-type" evidence="5">
    <location>
        <begin position="18"/>
        <end position="78"/>
    </location>
</feature>
<evidence type="ECO:0000256" key="4">
    <source>
        <dbReference type="PROSITE-ProRule" id="PRU00335"/>
    </source>
</evidence>
<dbReference type="InterPro" id="IPR009057">
    <property type="entry name" value="Homeodomain-like_sf"/>
</dbReference>
<dbReference type="EMBL" id="JABWCS010000217">
    <property type="protein sequence ID" value="NUU62956.1"/>
    <property type="molecule type" value="Genomic_DNA"/>
</dbReference>
<dbReference type="Gene3D" id="1.10.357.10">
    <property type="entry name" value="Tetracycline Repressor, domain 2"/>
    <property type="match status" value="1"/>
</dbReference>
<dbReference type="AlphaFoldDB" id="A0A850ER32"/>
<keyword evidence="3" id="KW-0804">Transcription</keyword>
<comment type="caution">
    <text evidence="6">The sequence shown here is derived from an EMBL/GenBank/DDBJ whole genome shotgun (WGS) entry which is preliminary data.</text>
</comment>
<dbReference type="GO" id="GO:0003700">
    <property type="term" value="F:DNA-binding transcription factor activity"/>
    <property type="evidence" value="ECO:0007669"/>
    <property type="project" value="TreeGrafter"/>
</dbReference>
<dbReference type="PANTHER" id="PTHR30055">
    <property type="entry name" value="HTH-TYPE TRANSCRIPTIONAL REGULATOR RUTR"/>
    <property type="match status" value="1"/>
</dbReference>
<name>A0A850ER32_9BACL</name>